<organism evidence="1 2">
    <name type="scientific">Streptomyces violaceoruber</name>
    <dbReference type="NCBI Taxonomy" id="1935"/>
    <lineage>
        <taxon>Bacteria</taxon>
        <taxon>Bacillati</taxon>
        <taxon>Actinomycetota</taxon>
        <taxon>Actinomycetes</taxon>
        <taxon>Kitasatosporales</taxon>
        <taxon>Streptomycetaceae</taxon>
        <taxon>Streptomyces</taxon>
        <taxon>Streptomyces violaceoruber group</taxon>
    </lineage>
</organism>
<evidence type="ECO:0000313" key="1">
    <source>
        <dbReference type="EMBL" id="WOY96539.1"/>
    </source>
</evidence>
<name>A0ACD4WFR7_STRVN</name>
<accession>A0ACD4WFR7</accession>
<protein>
    <submittedName>
        <fullName evidence="1">Uncharacterized protein</fullName>
    </submittedName>
</protein>
<reference evidence="1" key="1">
    <citation type="submission" date="2023-10" db="EMBL/GenBank/DDBJ databases">
        <title>The genome sequence of Streptomyces violaceoruber CGMCC 4.1801.</title>
        <authorList>
            <person name="Mo P."/>
        </authorList>
    </citation>
    <scope>NUCLEOTIDE SEQUENCE</scope>
    <source>
        <strain evidence="1">CGMCC 4.1801</strain>
    </source>
</reference>
<keyword evidence="2" id="KW-1185">Reference proteome</keyword>
<dbReference type="Proteomes" id="UP001303608">
    <property type="component" value="Chromosome"/>
</dbReference>
<gene>
    <name evidence="1" type="ORF">R2E43_03400</name>
</gene>
<evidence type="ECO:0000313" key="2">
    <source>
        <dbReference type="Proteomes" id="UP001303608"/>
    </source>
</evidence>
<dbReference type="EMBL" id="CP137734">
    <property type="protein sequence ID" value="WOY96539.1"/>
    <property type="molecule type" value="Genomic_DNA"/>
</dbReference>
<proteinExistence type="predicted"/>
<sequence>MVMHVEVALLHGRSSAVKAHLSEGVLELIAAHLSEAGMDAVDLSVVVRDLPDSYRLSQGRSHAGTAQT</sequence>